<evidence type="ECO:0000313" key="8">
    <source>
        <dbReference type="Proteomes" id="UP000469430"/>
    </source>
</evidence>
<protein>
    <submittedName>
        <fullName evidence="7">Cytochrome c</fullName>
    </submittedName>
</protein>
<evidence type="ECO:0000256" key="5">
    <source>
        <dbReference type="SAM" id="SignalP"/>
    </source>
</evidence>
<keyword evidence="1 4" id="KW-0349">Heme</keyword>
<dbReference type="SUPFAM" id="SSF46626">
    <property type="entry name" value="Cytochrome c"/>
    <property type="match status" value="1"/>
</dbReference>
<evidence type="ECO:0000256" key="4">
    <source>
        <dbReference type="PROSITE-ProRule" id="PRU00433"/>
    </source>
</evidence>
<dbReference type="Gene3D" id="1.10.760.10">
    <property type="entry name" value="Cytochrome c-like domain"/>
    <property type="match status" value="1"/>
</dbReference>
<dbReference type="EMBL" id="WTYJ01000004">
    <property type="protein sequence ID" value="MXP00729.1"/>
    <property type="molecule type" value="Genomic_DNA"/>
</dbReference>
<dbReference type="Pfam" id="PF13442">
    <property type="entry name" value="Cytochrome_CBB3"/>
    <property type="match status" value="1"/>
</dbReference>
<gene>
    <name evidence="7" type="ORF">GRI97_17195</name>
</gene>
<name>A0A6I4U1J3_9SPHN</name>
<dbReference type="AlphaFoldDB" id="A0A6I4U1J3"/>
<dbReference type="Proteomes" id="UP000469430">
    <property type="component" value="Unassembled WGS sequence"/>
</dbReference>
<sequence>MRLALITGGVLAAAATIATCGAWAAGQTSSAAGSAPVPARLAEGKAVYDKWCAPCHTDSAGLAGTLALQTKYKGEKPAVLEHRTDLTPEIVNYYVRNGVAWMAPFRKTEVSDAQLAAIGEYLTAPLEDRGIGPARLAEIRAGGTGQ</sequence>
<dbReference type="GO" id="GO:0046872">
    <property type="term" value="F:metal ion binding"/>
    <property type="evidence" value="ECO:0007669"/>
    <property type="project" value="UniProtKB-KW"/>
</dbReference>
<organism evidence="7 8">
    <name type="scientific">Croceibacterium xixiisoli</name>
    <dbReference type="NCBI Taxonomy" id="1476466"/>
    <lineage>
        <taxon>Bacteria</taxon>
        <taxon>Pseudomonadati</taxon>
        <taxon>Pseudomonadota</taxon>
        <taxon>Alphaproteobacteria</taxon>
        <taxon>Sphingomonadales</taxon>
        <taxon>Erythrobacteraceae</taxon>
        <taxon>Croceibacterium</taxon>
    </lineage>
</organism>
<evidence type="ECO:0000313" key="7">
    <source>
        <dbReference type="EMBL" id="MXP00729.1"/>
    </source>
</evidence>
<keyword evidence="8" id="KW-1185">Reference proteome</keyword>
<proteinExistence type="predicted"/>
<dbReference type="InterPro" id="IPR036909">
    <property type="entry name" value="Cyt_c-like_dom_sf"/>
</dbReference>
<reference evidence="7 8" key="1">
    <citation type="submission" date="2019-12" db="EMBL/GenBank/DDBJ databases">
        <title>Genomic-based taxomic classification of the family Erythrobacteraceae.</title>
        <authorList>
            <person name="Xu L."/>
        </authorList>
    </citation>
    <scope>NUCLEOTIDE SEQUENCE [LARGE SCALE GENOMIC DNA]</scope>
    <source>
        <strain evidence="7 8">S36</strain>
    </source>
</reference>
<dbReference type="GO" id="GO:0020037">
    <property type="term" value="F:heme binding"/>
    <property type="evidence" value="ECO:0007669"/>
    <property type="project" value="InterPro"/>
</dbReference>
<evidence type="ECO:0000256" key="2">
    <source>
        <dbReference type="ARBA" id="ARBA00022723"/>
    </source>
</evidence>
<evidence type="ECO:0000256" key="3">
    <source>
        <dbReference type="ARBA" id="ARBA00023004"/>
    </source>
</evidence>
<keyword evidence="2 4" id="KW-0479">Metal-binding</keyword>
<keyword evidence="3 4" id="KW-0408">Iron</keyword>
<dbReference type="GO" id="GO:0009055">
    <property type="term" value="F:electron transfer activity"/>
    <property type="evidence" value="ECO:0007669"/>
    <property type="project" value="InterPro"/>
</dbReference>
<dbReference type="InterPro" id="IPR009056">
    <property type="entry name" value="Cyt_c-like_dom"/>
</dbReference>
<accession>A0A6I4U1J3</accession>
<evidence type="ECO:0000256" key="1">
    <source>
        <dbReference type="ARBA" id="ARBA00022617"/>
    </source>
</evidence>
<keyword evidence="5" id="KW-0732">Signal</keyword>
<dbReference type="OrthoDB" id="7427921at2"/>
<feature type="signal peptide" evidence="5">
    <location>
        <begin position="1"/>
        <end position="24"/>
    </location>
</feature>
<dbReference type="RefSeq" id="WP_161392446.1">
    <property type="nucleotide sequence ID" value="NZ_JBHSCP010000003.1"/>
</dbReference>
<dbReference type="PROSITE" id="PS51007">
    <property type="entry name" value="CYTC"/>
    <property type="match status" value="1"/>
</dbReference>
<feature type="chain" id="PRO_5026344884" evidence="5">
    <location>
        <begin position="25"/>
        <end position="146"/>
    </location>
</feature>
<evidence type="ECO:0000259" key="6">
    <source>
        <dbReference type="PROSITE" id="PS51007"/>
    </source>
</evidence>
<feature type="domain" description="Cytochrome c" evidence="6">
    <location>
        <begin position="39"/>
        <end position="126"/>
    </location>
</feature>
<comment type="caution">
    <text evidence="7">The sequence shown here is derived from an EMBL/GenBank/DDBJ whole genome shotgun (WGS) entry which is preliminary data.</text>
</comment>